<evidence type="ECO:0000313" key="2">
    <source>
        <dbReference type="EMBL" id="EYC19358.1"/>
    </source>
</evidence>
<comment type="caution">
    <text evidence="2">The sequence shown here is derived from an EMBL/GenBank/DDBJ whole genome shotgun (WGS) entry which is preliminary data.</text>
</comment>
<feature type="region of interest" description="Disordered" evidence="1">
    <location>
        <begin position="1"/>
        <end position="79"/>
    </location>
</feature>
<gene>
    <name evidence="2" type="primary">Acey_s0024.g1039</name>
    <name evidence="2" type="ORF">Y032_0024g1039</name>
</gene>
<proteinExistence type="predicted"/>
<accession>A0A016UXZ9</accession>
<name>A0A016UXZ9_9BILA</name>
<sequence length="79" mass="8979">MFQRSRRRQRSEGGSNRLICNLQGQTSRHASPVLDVVAGEARREYPESRSNPPAVPPFACDPRSQQSTNTDPYSRMFEI</sequence>
<protein>
    <submittedName>
        <fullName evidence="2">Uncharacterized protein</fullName>
    </submittedName>
</protein>
<organism evidence="2 3">
    <name type="scientific">Ancylostoma ceylanicum</name>
    <dbReference type="NCBI Taxonomy" id="53326"/>
    <lineage>
        <taxon>Eukaryota</taxon>
        <taxon>Metazoa</taxon>
        <taxon>Ecdysozoa</taxon>
        <taxon>Nematoda</taxon>
        <taxon>Chromadorea</taxon>
        <taxon>Rhabditida</taxon>
        <taxon>Rhabditina</taxon>
        <taxon>Rhabditomorpha</taxon>
        <taxon>Strongyloidea</taxon>
        <taxon>Ancylostomatidae</taxon>
        <taxon>Ancylostomatinae</taxon>
        <taxon>Ancylostoma</taxon>
    </lineage>
</organism>
<evidence type="ECO:0000256" key="1">
    <source>
        <dbReference type="SAM" id="MobiDB-lite"/>
    </source>
</evidence>
<dbReference type="Proteomes" id="UP000024635">
    <property type="component" value="Unassembled WGS sequence"/>
</dbReference>
<dbReference type="EMBL" id="JARK01001360">
    <property type="protein sequence ID" value="EYC19358.1"/>
    <property type="molecule type" value="Genomic_DNA"/>
</dbReference>
<feature type="compositionally biased region" description="Polar residues" evidence="1">
    <location>
        <begin position="63"/>
        <end position="72"/>
    </location>
</feature>
<evidence type="ECO:0000313" key="3">
    <source>
        <dbReference type="Proteomes" id="UP000024635"/>
    </source>
</evidence>
<keyword evidence="3" id="KW-1185">Reference proteome</keyword>
<dbReference type="AlphaFoldDB" id="A0A016UXZ9"/>
<reference evidence="3" key="1">
    <citation type="journal article" date="2015" name="Nat. Genet.">
        <title>The genome and transcriptome of the zoonotic hookworm Ancylostoma ceylanicum identify infection-specific gene families.</title>
        <authorList>
            <person name="Schwarz E.M."/>
            <person name="Hu Y."/>
            <person name="Antoshechkin I."/>
            <person name="Miller M.M."/>
            <person name="Sternberg P.W."/>
            <person name="Aroian R.V."/>
        </authorList>
    </citation>
    <scope>NUCLEOTIDE SEQUENCE</scope>
    <source>
        <strain evidence="3">HY135</strain>
    </source>
</reference>